<keyword evidence="11" id="KW-1185">Reference proteome</keyword>
<evidence type="ECO:0000256" key="1">
    <source>
        <dbReference type="ARBA" id="ARBA00004651"/>
    </source>
</evidence>
<evidence type="ECO:0000256" key="2">
    <source>
        <dbReference type="ARBA" id="ARBA00022475"/>
    </source>
</evidence>
<dbReference type="GO" id="GO:0022857">
    <property type="term" value="F:transmembrane transporter activity"/>
    <property type="evidence" value="ECO:0007669"/>
    <property type="project" value="TreeGrafter"/>
</dbReference>
<evidence type="ECO:0000259" key="9">
    <source>
        <dbReference type="Pfam" id="PF12704"/>
    </source>
</evidence>
<evidence type="ECO:0000313" key="11">
    <source>
        <dbReference type="Proteomes" id="UP000488936"/>
    </source>
</evidence>
<dbReference type="InterPro" id="IPR050250">
    <property type="entry name" value="Macrolide_Exporter_MacB"/>
</dbReference>
<dbReference type="Pfam" id="PF02687">
    <property type="entry name" value="FtsX"/>
    <property type="match status" value="1"/>
</dbReference>
<dbReference type="PANTHER" id="PTHR30572">
    <property type="entry name" value="MEMBRANE COMPONENT OF TRANSPORTER-RELATED"/>
    <property type="match status" value="1"/>
</dbReference>
<evidence type="ECO:0000256" key="3">
    <source>
        <dbReference type="ARBA" id="ARBA00022692"/>
    </source>
</evidence>
<accession>A0A7K1GM10</accession>
<sequence>MWKIAFENIKIALTSIRSQVLRTCITIFIIAIGIWALVGILSVVSALRNTIIEDFTSLGANTFTIQRYDTATKIAKEKTDKPNPIITYAEASAFKEAYKYPLTYTSLSFHAASQIEVKGNNMKTDPEVSVYGCDENYLSNSGLKLTQGRNFNFTEIANNQHVCVIGADFAKKMFKDISPIHQVISIRGYKFKVIGLLKEQGSTFGNNEDQRIFIPVQVARTIFNAANINYTLKISTEQEGQLSNASDQAIQTFRSIRNLTPSQKTNFGIERSDDMIRSMMTQVEMLNLAAWLIGLITILSSSIALMNIMLVSVTERTREIGVRKSLGAKKRTIAQQFFTETVIIGQLGGLLGTLLGLSTAYGLSSLMDFSFSIPWNAIIAAFITTFIVAVISGLYPAIKASKLDPVEALRYE</sequence>
<protein>
    <submittedName>
        <fullName evidence="10">FtsX-like permease family protein</fullName>
    </submittedName>
</protein>
<proteinExistence type="inferred from homology"/>
<reference evidence="10 11" key="1">
    <citation type="journal article" date="2006" name="Int. J. Syst. Evol. Microbiol.">
        <title>Myroides pelagicus sp. nov., isolated from seawater in Thailand.</title>
        <authorList>
            <person name="Yoon J."/>
            <person name="Maneerat S."/>
            <person name="Kawai F."/>
            <person name="Yokota A."/>
        </authorList>
    </citation>
    <scope>NUCLEOTIDE SEQUENCE [LARGE SCALE GENOMIC DNA]</scope>
    <source>
        <strain evidence="10 11">SM1T</strain>
    </source>
</reference>
<feature type="transmembrane region" description="Helical" evidence="7">
    <location>
        <begin position="373"/>
        <end position="395"/>
    </location>
</feature>
<feature type="domain" description="ABC3 transporter permease C-terminal" evidence="8">
    <location>
        <begin position="292"/>
        <end position="405"/>
    </location>
</feature>
<dbReference type="AlphaFoldDB" id="A0A7K1GM10"/>
<feature type="transmembrane region" description="Helical" evidence="7">
    <location>
        <begin position="288"/>
        <end position="313"/>
    </location>
</feature>
<keyword evidence="4 7" id="KW-1133">Transmembrane helix</keyword>
<feature type="transmembrane region" description="Helical" evidence="7">
    <location>
        <begin position="20"/>
        <end position="47"/>
    </location>
</feature>
<dbReference type="GO" id="GO:0005886">
    <property type="term" value="C:plasma membrane"/>
    <property type="evidence" value="ECO:0007669"/>
    <property type="project" value="UniProtKB-SubCell"/>
</dbReference>
<dbReference type="EMBL" id="WMJY01000014">
    <property type="protein sequence ID" value="MTH29828.1"/>
    <property type="molecule type" value="Genomic_DNA"/>
</dbReference>
<dbReference type="PANTHER" id="PTHR30572:SF4">
    <property type="entry name" value="ABC TRANSPORTER PERMEASE YTRF"/>
    <property type="match status" value="1"/>
</dbReference>
<keyword evidence="3 7" id="KW-0812">Transmembrane</keyword>
<dbReference type="Proteomes" id="UP000488936">
    <property type="component" value="Unassembled WGS sequence"/>
</dbReference>
<dbReference type="OrthoDB" id="9770036at2"/>
<organism evidence="10 11">
    <name type="scientific">Myroides pelagicus</name>
    <dbReference type="NCBI Taxonomy" id="270914"/>
    <lineage>
        <taxon>Bacteria</taxon>
        <taxon>Pseudomonadati</taxon>
        <taxon>Bacteroidota</taxon>
        <taxon>Flavobacteriia</taxon>
        <taxon>Flavobacteriales</taxon>
        <taxon>Flavobacteriaceae</taxon>
        <taxon>Myroides</taxon>
    </lineage>
</organism>
<evidence type="ECO:0000313" key="10">
    <source>
        <dbReference type="EMBL" id="MTH29828.1"/>
    </source>
</evidence>
<keyword evidence="5 7" id="KW-0472">Membrane</keyword>
<gene>
    <name evidence="10" type="ORF">GJV77_07835</name>
</gene>
<dbReference type="InterPro" id="IPR003838">
    <property type="entry name" value="ABC3_permease_C"/>
</dbReference>
<comment type="subcellular location">
    <subcellularLocation>
        <location evidence="1">Cell membrane</location>
        <topology evidence="1">Multi-pass membrane protein</topology>
    </subcellularLocation>
</comment>
<feature type="domain" description="MacB-like periplasmic core" evidence="9">
    <location>
        <begin position="23"/>
        <end position="225"/>
    </location>
</feature>
<dbReference type="RefSeq" id="WP_155035820.1">
    <property type="nucleotide sequence ID" value="NZ_JAYMMG010000004.1"/>
</dbReference>
<feature type="transmembrane region" description="Helical" evidence="7">
    <location>
        <begin position="337"/>
        <end position="361"/>
    </location>
</feature>
<name>A0A7K1GM10_9FLAO</name>
<comment type="similarity">
    <text evidence="6">Belongs to the ABC-4 integral membrane protein family.</text>
</comment>
<keyword evidence="2" id="KW-1003">Cell membrane</keyword>
<evidence type="ECO:0000256" key="7">
    <source>
        <dbReference type="SAM" id="Phobius"/>
    </source>
</evidence>
<evidence type="ECO:0000256" key="4">
    <source>
        <dbReference type="ARBA" id="ARBA00022989"/>
    </source>
</evidence>
<evidence type="ECO:0000256" key="6">
    <source>
        <dbReference type="ARBA" id="ARBA00038076"/>
    </source>
</evidence>
<evidence type="ECO:0000256" key="5">
    <source>
        <dbReference type="ARBA" id="ARBA00023136"/>
    </source>
</evidence>
<dbReference type="InterPro" id="IPR025857">
    <property type="entry name" value="MacB_PCD"/>
</dbReference>
<evidence type="ECO:0000259" key="8">
    <source>
        <dbReference type="Pfam" id="PF02687"/>
    </source>
</evidence>
<dbReference type="Pfam" id="PF12704">
    <property type="entry name" value="MacB_PCD"/>
    <property type="match status" value="1"/>
</dbReference>
<comment type="caution">
    <text evidence="10">The sequence shown here is derived from an EMBL/GenBank/DDBJ whole genome shotgun (WGS) entry which is preliminary data.</text>
</comment>